<dbReference type="AlphaFoldDB" id="A0A4R1BEN7"/>
<keyword evidence="5 6" id="KW-0482">Metalloprotease</keyword>
<name>A0A4R1BEN7_9PROT</name>
<sequence>LGLVLALPFLLLGLFWANADRIAGWAAGHVSLAQEQQLGELAFAQMRPSLKLLETGPAPAMVQAIGARLTAGSKYRYQWFVADSPEVNAFAMPGGYVVVYTGLIGAAGSADEVAGVLAHEVQHVELRHSLKNMLHGLGWRAVLALALGDVSGGAWAGMAEQLGGMAYGRDLERQADLGALAALRRAGIAPDGLLAFFARLAGTEGPGLAFLSSHPATAERIDNLRRAIAAQPAYAAEPLPYDLKAVCLTCARSAASAPPAE</sequence>
<dbReference type="RefSeq" id="WP_131445747.1">
    <property type="nucleotide sequence ID" value="NZ_SJZB01000025.1"/>
</dbReference>
<evidence type="ECO:0000256" key="4">
    <source>
        <dbReference type="ARBA" id="ARBA00022833"/>
    </source>
</evidence>
<dbReference type="GO" id="GO:0004222">
    <property type="term" value="F:metalloendopeptidase activity"/>
    <property type="evidence" value="ECO:0007669"/>
    <property type="project" value="InterPro"/>
</dbReference>
<protein>
    <submittedName>
        <fullName evidence="8">M48 family metallopeptidase</fullName>
    </submittedName>
</protein>
<dbReference type="Pfam" id="PF01435">
    <property type="entry name" value="Peptidase_M48"/>
    <property type="match status" value="1"/>
</dbReference>
<dbReference type="Proteomes" id="UP000295443">
    <property type="component" value="Unassembled WGS sequence"/>
</dbReference>
<evidence type="ECO:0000256" key="5">
    <source>
        <dbReference type="ARBA" id="ARBA00023049"/>
    </source>
</evidence>
<dbReference type="GO" id="GO:0046872">
    <property type="term" value="F:metal ion binding"/>
    <property type="evidence" value="ECO:0007669"/>
    <property type="project" value="UniProtKB-KW"/>
</dbReference>
<reference evidence="8 9" key="1">
    <citation type="submission" date="2019-03" db="EMBL/GenBank/DDBJ databases">
        <title>Genome sequence of Thiobacillaceae bacterium LSR1, a sulfur-oxidizing bacterium isolated from freshwater sediment.</title>
        <authorList>
            <person name="Li S."/>
        </authorList>
    </citation>
    <scope>NUCLEOTIDE SEQUENCE [LARGE SCALE GENOMIC DNA]</scope>
    <source>
        <strain evidence="8 9">LSR1</strain>
    </source>
</reference>
<evidence type="ECO:0000256" key="6">
    <source>
        <dbReference type="RuleBase" id="RU003983"/>
    </source>
</evidence>
<keyword evidence="9" id="KW-1185">Reference proteome</keyword>
<dbReference type="CDD" id="cd07332">
    <property type="entry name" value="M48C_Oma1_like"/>
    <property type="match status" value="1"/>
</dbReference>
<evidence type="ECO:0000313" key="8">
    <source>
        <dbReference type="EMBL" id="TCJ15547.1"/>
    </source>
</evidence>
<comment type="caution">
    <text evidence="8">The sequence shown here is derived from an EMBL/GenBank/DDBJ whole genome shotgun (WGS) entry which is preliminary data.</text>
</comment>
<keyword evidence="3 6" id="KW-0378">Hydrolase</keyword>
<keyword evidence="1 6" id="KW-0645">Protease</keyword>
<comment type="similarity">
    <text evidence="6">Belongs to the peptidase M48 family.</text>
</comment>
<dbReference type="EMBL" id="SJZB01000025">
    <property type="protein sequence ID" value="TCJ15547.1"/>
    <property type="molecule type" value="Genomic_DNA"/>
</dbReference>
<evidence type="ECO:0000259" key="7">
    <source>
        <dbReference type="Pfam" id="PF01435"/>
    </source>
</evidence>
<organism evidence="8 9">
    <name type="scientific">Parasulfuritortus cantonensis</name>
    <dbReference type="NCBI Taxonomy" id="2528202"/>
    <lineage>
        <taxon>Bacteria</taxon>
        <taxon>Pseudomonadati</taxon>
        <taxon>Pseudomonadota</taxon>
        <taxon>Betaproteobacteria</taxon>
        <taxon>Nitrosomonadales</taxon>
        <taxon>Thiobacillaceae</taxon>
        <taxon>Parasulfuritortus</taxon>
    </lineage>
</organism>
<proteinExistence type="inferred from homology"/>
<feature type="domain" description="Peptidase M48" evidence="7">
    <location>
        <begin position="70"/>
        <end position="226"/>
    </location>
</feature>
<keyword evidence="4 6" id="KW-0862">Zinc</keyword>
<dbReference type="InterPro" id="IPR001915">
    <property type="entry name" value="Peptidase_M48"/>
</dbReference>
<dbReference type="Gene3D" id="3.30.2010.10">
    <property type="entry name" value="Metalloproteases ('zincins'), catalytic domain"/>
    <property type="match status" value="1"/>
</dbReference>
<dbReference type="PANTHER" id="PTHR22726">
    <property type="entry name" value="METALLOENDOPEPTIDASE OMA1"/>
    <property type="match status" value="1"/>
</dbReference>
<dbReference type="InterPro" id="IPR051156">
    <property type="entry name" value="Mito/Outer_Membr_Metalloprot"/>
</dbReference>
<evidence type="ECO:0000313" key="9">
    <source>
        <dbReference type="Proteomes" id="UP000295443"/>
    </source>
</evidence>
<dbReference type="GO" id="GO:0016020">
    <property type="term" value="C:membrane"/>
    <property type="evidence" value="ECO:0007669"/>
    <property type="project" value="TreeGrafter"/>
</dbReference>
<accession>A0A4R1BEN7</accession>
<feature type="non-terminal residue" evidence="8">
    <location>
        <position position="1"/>
    </location>
</feature>
<keyword evidence="2" id="KW-0479">Metal-binding</keyword>
<comment type="cofactor">
    <cofactor evidence="6">
        <name>Zn(2+)</name>
        <dbReference type="ChEBI" id="CHEBI:29105"/>
    </cofactor>
    <text evidence="6">Binds 1 zinc ion per subunit.</text>
</comment>
<gene>
    <name evidence="8" type="ORF">EZJ19_06455</name>
</gene>
<evidence type="ECO:0000256" key="2">
    <source>
        <dbReference type="ARBA" id="ARBA00022723"/>
    </source>
</evidence>
<dbReference type="OrthoDB" id="9810445at2"/>
<dbReference type="GO" id="GO:0051603">
    <property type="term" value="P:proteolysis involved in protein catabolic process"/>
    <property type="evidence" value="ECO:0007669"/>
    <property type="project" value="TreeGrafter"/>
</dbReference>
<evidence type="ECO:0000256" key="1">
    <source>
        <dbReference type="ARBA" id="ARBA00022670"/>
    </source>
</evidence>
<dbReference type="PANTHER" id="PTHR22726:SF1">
    <property type="entry name" value="METALLOENDOPEPTIDASE OMA1, MITOCHONDRIAL"/>
    <property type="match status" value="1"/>
</dbReference>
<evidence type="ECO:0000256" key="3">
    <source>
        <dbReference type="ARBA" id="ARBA00022801"/>
    </source>
</evidence>